<accession>A0A8J7H456</accession>
<dbReference type="RefSeq" id="WP_197662364.1">
    <property type="nucleotide sequence ID" value="NZ_JAEAGR010000017.1"/>
</dbReference>
<keyword evidence="2" id="KW-0472">Membrane</keyword>
<dbReference type="EMBL" id="JAEAGR010000017">
    <property type="protein sequence ID" value="MBH1942118.1"/>
    <property type="molecule type" value="Genomic_DNA"/>
</dbReference>
<sequence>MQLKKLKLSHFGKFQGKEIDLKPGINLIYGDNEAGKSTIHAFIKGMLFGIDRMRGRGAASKEDTYTRYLPWDYPGAYAGTMDIQIGEREYRLQRSFHANDKYFTVLDLTTGREIKLKEGLISEIVPGLTETAFKNTVSIEQLKAQTDAGLAEEVRNYIANLSMAKAKEVNVTQAISTLSEKKKSLENAISKDTSFKKSIETEIEEGLMKEERMDTLTLQLKELLGKEQELKKIIDQADTEKDREERMRIDQLPAILEKYHIYQEMTLSSLHLDKQISELTEVINLWKKTGQASQELQEDILESGRLKAAIPEYELNLTRLYNERKAALQAAALRSYGIGISLAFVMILLSFLAAETVSSRIFMSIGSVCTVGLFVSLLHKKSKEKSNQKDSNIESLSVQLSQAKDRLSEILYKNKVTTPEELTLKQAENLQNTLALTHKEEQLKELYYRKNELDDNRDLLHDAIMKYIQFFIREEELSNDAIRRLQDEIHHRKLEQSSKHSEASKQYDDCKLQIEKLKWELTALEDNEAKLLKNKAVLNTLERKQRENNTELCAVKLALATIQELSTDIHDSFGIQLNKAVSDIIGDITNEKYTDLKIDEKLEVKAGWNGNYIILDRLSAGTMDQIYFALRIAVADLLLGKNEMPLILDDSFALYDDNRVKYALMQIADRKQILLFSCHNREKVLLEELKLPYHYVDLSCR</sequence>
<dbReference type="SUPFAM" id="SSF52540">
    <property type="entry name" value="P-loop containing nucleoside triphosphate hydrolases"/>
    <property type="match status" value="1"/>
</dbReference>
<keyword evidence="1" id="KW-0175">Coiled coil</keyword>
<organism evidence="4 5">
    <name type="scientific">Mobilitalea sibirica</name>
    <dbReference type="NCBI Taxonomy" id="1462919"/>
    <lineage>
        <taxon>Bacteria</taxon>
        <taxon>Bacillati</taxon>
        <taxon>Bacillota</taxon>
        <taxon>Clostridia</taxon>
        <taxon>Lachnospirales</taxon>
        <taxon>Lachnospiraceae</taxon>
        <taxon>Mobilitalea</taxon>
    </lineage>
</organism>
<feature type="transmembrane region" description="Helical" evidence="2">
    <location>
        <begin position="360"/>
        <end position="379"/>
    </location>
</feature>
<protein>
    <submittedName>
        <fullName evidence="4">AAA family ATPase</fullName>
    </submittedName>
</protein>
<dbReference type="Gene3D" id="3.40.50.300">
    <property type="entry name" value="P-loop containing nucleotide triphosphate hydrolases"/>
    <property type="match status" value="2"/>
</dbReference>
<dbReference type="PANTHER" id="PTHR41259:SF1">
    <property type="entry name" value="DOUBLE-STRAND BREAK REPAIR RAD50 ATPASE, PUTATIVE-RELATED"/>
    <property type="match status" value="1"/>
</dbReference>
<gene>
    <name evidence="4" type="ORF">I5677_14545</name>
</gene>
<evidence type="ECO:0000313" key="5">
    <source>
        <dbReference type="Proteomes" id="UP000623269"/>
    </source>
</evidence>
<dbReference type="AlphaFoldDB" id="A0A8J7H456"/>
<dbReference type="Proteomes" id="UP000623269">
    <property type="component" value="Unassembled WGS sequence"/>
</dbReference>
<evidence type="ECO:0000313" key="4">
    <source>
        <dbReference type="EMBL" id="MBH1942118.1"/>
    </source>
</evidence>
<dbReference type="InterPro" id="IPR038729">
    <property type="entry name" value="Rad50/SbcC_AAA"/>
</dbReference>
<dbReference type="PANTHER" id="PTHR41259">
    <property type="entry name" value="DOUBLE-STRAND BREAK REPAIR RAD50 ATPASE, PUTATIVE-RELATED"/>
    <property type="match status" value="1"/>
</dbReference>
<proteinExistence type="predicted"/>
<dbReference type="InterPro" id="IPR027417">
    <property type="entry name" value="P-loop_NTPase"/>
</dbReference>
<keyword evidence="2" id="KW-0812">Transmembrane</keyword>
<feature type="coiled-coil region" evidence="1">
    <location>
        <begin position="213"/>
        <end position="247"/>
    </location>
</feature>
<evidence type="ECO:0000256" key="2">
    <source>
        <dbReference type="SAM" id="Phobius"/>
    </source>
</evidence>
<feature type="coiled-coil region" evidence="1">
    <location>
        <begin position="507"/>
        <end position="544"/>
    </location>
</feature>
<evidence type="ECO:0000256" key="1">
    <source>
        <dbReference type="SAM" id="Coils"/>
    </source>
</evidence>
<feature type="transmembrane region" description="Helical" evidence="2">
    <location>
        <begin position="333"/>
        <end position="354"/>
    </location>
</feature>
<comment type="caution">
    <text evidence="4">The sequence shown here is derived from an EMBL/GenBank/DDBJ whole genome shotgun (WGS) entry which is preliminary data.</text>
</comment>
<reference evidence="4" key="1">
    <citation type="submission" date="2020-12" db="EMBL/GenBank/DDBJ databases">
        <title>M. sibirica DSM 26468T genome.</title>
        <authorList>
            <person name="Thieme N."/>
            <person name="Rettenmaier R."/>
            <person name="Zverlov V."/>
            <person name="Liebl W."/>
        </authorList>
    </citation>
    <scope>NUCLEOTIDE SEQUENCE</scope>
    <source>
        <strain evidence="4">DSM 26468</strain>
    </source>
</reference>
<evidence type="ECO:0000259" key="3">
    <source>
        <dbReference type="Pfam" id="PF13476"/>
    </source>
</evidence>
<dbReference type="GO" id="GO:0016887">
    <property type="term" value="F:ATP hydrolysis activity"/>
    <property type="evidence" value="ECO:0007669"/>
    <property type="project" value="InterPro"/>
</dbReference>
<name>A0A8J7H456_9FIRM</name>
<keyword evidence="5" id="KW-1185">Reference proteome</keyword>
<keyword evidence="2" id="KW-1133">Transmembrane helix</keyword>
<feature type="domain" description="Rad50/SbcC-type AAA" evidence="3">
    <location>
        <begin position="5"/>
        <end position="230"/>
    </location>
</feature>
<dbReference type="GO" id="GO:0006302">
    <property type="term" value="P:double-strand break repair"/>
    <property type="evidence" value="ECO:0007669"/>
    <property type="project" value="InterPro"/>
</dbReference>
<dbReference type="Pfam" id="PF13476">
    <property type="entry name" value="AAA_23"/>
    <property type="match status" value="1"/>
</dbReference>